<evidence type="ECO:0000259" key="1">
    <source>
        <dbReference type="Pfam" id="PF13203"/>
    </source>
</evidence>
<dbReference type="Pfam" id="PF13203">
    <property type="entry name" value="DUF2201_N"/>
    <property type="match status" value="1"/>
</dbReference>
<dbReference type="PANTHER" id="PTHR38730:SF1">
    <property type="entry name" value="SLL7028 PROTEIN"/>
    <property type="match status" value="1"/>
</dbReference>
<dbReference type="EMBL" id="OBEG01000008">
    <property type="protein sequence ID" value="SNY89429.1"/>
    <property type="molecule type" value="Genomic_DNA"/>
</dbReference>
<evidence type="ECO:0000313" key="2">
    <source>
        <dbReference type="EMBL" id="SNY89429.1"/>
    </source>
</evidence>
<gene>
    <name evidence="2" type="ORF">SAMN04244553_6441</name>
</gene>
<dbReference type="AlphaFoldDB" id="A0A285LWX3"/>
<proteinExistence type="predicted"/>
<keyword evidence="3" id="KW-1185">Reference proteome</keyword>
<reference evidence="2 3" key="1">
    <citation type="submission" date="2017-09" db="EMBL/GenBank/DDBJ databases">
        <authorList>
            <person name="Ehlers B."/>
            <person name="Leendertz F.H."/>
        </authorList>
    </citation>
    <scope>NUCLEOTIDE SEQUENCE [LARGE SCALE GENOMIC DNA]</scope>
    <source>
        <strain evidence="2 3">DSM 45537</strain>
    </source>
</reference>
<dbReference type="RefSeq" id="WP_218841204.1">
    <property type="nucleotide sequence ID" value="NZ_OBEG01000008.1"/>
</dbReference>
<accession>A0A285LWX3</accession>
<dbReference type="InterPro" id="IPR025154">
    <property type="entry name" value="Put_metallopeptidase_dom"/>
</dbReference>
<name>A0A285LWX3_9NOCA</name>
<protein>
    <submittedName>
        <fullName evidence="2">Predicted metal-dependent peptidase</fullName>
    </submittedName>
</protein>
<organism evidence="2 3">
    <name type="scientific">Nocardia amikacinitolerans</name>
    <dbReference type="NCBI Taxonomy" id="756689"/>
    <lineage>
        <taxon>Bacteria</taxon>
        <taxon>Bacillati</taxon>
        <taxon>Actinomycetota</taxon>
        <taxon>Actinomycetes</taxon>
        <taxon>Mycobacteriales</taxon>
        <taxon>Nocardiaceae</taxon>
        <taxon>Nocardia</taxon>
    </lineage>
</organism>
<feature type="domain" description="Putative metallopeptidase" evidence="1">
    <location>
        <begin position="224"/>
        <end position="464"/>
    </location>
</feature>
<dbReference type="STRING" id="1379680.GCA_001612615_00826"/>
<sequence length="609" mass="66575">MGAARGKRRATVDPWRQAVLDGWGMVRAHRAFGHLPGRLYELDPRRTPQEVWARIAGAGVGYHPKRRAEAAEWAWVFAHCLLHAGFGHLDPRRADPADIVTDIDLSESWSIDAAEPHPAYRAACCAVVDQYLTTMKIGRRPTEFPAAPSISDEYATAGRWRDTAVPAEYRRDDPPDFLISGAAAAERADDPGRFAAGIAAAARDALTVAGGDSTPDGKRPQQAWDAALSWFVSSYPLLGALAAGMTLVADPDLARGWDIAIAAVNAEAAEIYVNPLAGLTQEEWRFVLAHEMLHAALRHGERTAWRDPYLFNIACDYVVNGWLVELGVGVMPEGLLYDPALKGCSAEEVYDRIATDLRRLRKLATLRGRGRGDVLDEPLPHSGGAGRYVDLDDYYRNALTTGLAYHLNSGRGYLPAALEEAIRAMDQPPLPWDAQLAHWFDEHVPAVDKRRSYARVSRRQAATPDIPRPAWVRPEESTRLPTFGVVLDTSGSMDAALLGKGLGAIASYALARDVPRARVVYCDAAAYDAGYLPVEEIARGVRVRGRGGTVLQPGVRLLERADDFPADGPILIITDGACDVLRVRREHAYLVPAGASLPFRPNGPVFRMR</sequence>
<dbReference type="PANTHER" id="PTHR38730">
    <property type="entry name" value="SLL7028 PROTEIN"/>
    <property type="match status" value="1"/>
</dbReference>
<dbReference type="Proteomes" id="UP000219565">
    <property type="component" value="Unassembled WGS sequence"/>
</dbReference>
<evidence type="ECO:0000313" key="3">
    <source>
        <dbReference type="Proteomes" id="UP000219565"/>
    </source>
</evidence>